<protein>
    <submittedName>
        <fullName evidence="2">Uncharacterized protein</fullName>
    </submittedName>
</protein>
<sequence>MNVFGMAIFGGVMGLVVALASTTRNRTIEDWEDELELMRARKASKEEIQAVERIIARRRDKHKMGVIWLRRIAALWFLFTLIIGGLMSGVAIFLYMVR</sequence>
<gene>
    <name evidence="2" type="ORF">Pan216_38180</name>
</gene>
<keyword evidence="3" id="KW-1185">Reference proteome</keyword>
<accession>A0A518B7J3</accession>
<dbReference type="Proteomes" id="UP000317093">
    <property type="component" value="Chromosome"/>
</dbReference>
<feature type="transmembrane region" description="Helical" evidence="1">
    <location>
        <begin position="73"/>
        <end position="97"/>
    </location>
</feature>
<evidence type="ECO:0000313" key="2">
    <source>
        <dbReference type="EMBL" id="QDU62944.1"/>
    </source>
</evidence>
<name>A0A518B7J3_9BACT</name>
<keyword evidence="1" id="KW-0812">Transmembrane</keyword>
<organism evidence="2 3">
    <name type="scientific">Kolteria novifilia</name>
    <dbReference type="NCBI Taxonomy" id="2527975"/>
    <lineage>
        <taxon>Bacteria</taxon>
        <taxon>Pseudomonadati</taxon>
        <taxon>Planctomycetota</taxon>
        <taxon>Planctomycetia</taxon>
        <taxon>Kolteriales</taxon>
        <taxon>Kolteriaceae</taxon>
        <taxon>Kolteria</taxon>
    </lineage>
</organism>
<dbReference type="KEGG" id="knv:Pan216_38180"/>
<dbReference type="RefSeq" id="WP_145260038.1">
    <property type="nucleotide sequence ID" value="NZ_CP036279.1"/>
</dbReference>
<keyword evidence="1" id="KW-1133">Transmembrane helix</keyword>
<reference evidence="2 3" key="1">
    <citation type="submission" date="2019-02" db="EMBL/GenBank/DDBJ databases">
        <title>Deep-cultivation of Planctomycetes and their phenomic and genomic characterization uncovers novel biology.</title>
        <authorList>
            <person name="Wiegand S."/>
            <person name="Jogler M."/>
            <person name="Boedeker C."/>
            <person name="Pinto D."/>
            <person name="Vollmers J."/>
            <person name="Rivas-Marin E."/>
            <person name="Kohn T."/>
            <person name="Peeters S.H."/>
            <person name="Heuer A."/>
            <person name="Rast P."/>
            <person name="Oberbeckmann S."/>
            <person name="Bunk B."/>
            <person name="Jeske O."/>
            <person name="Meyerdierks A."/>
            <person name="Storesund J.E."/>
            <person name="Kallscheuer N."/>
            <person name="Luecker S."/>
            <person name="Lage O.M."/>
            <person name="Pohl T."/>
            <person name="Merkel B.J."/>
            <person name="Hornburger P."/>
            <person name="Mueller R.-W."/>
            <person name="Bruemmer F."/>
            <person name="Labrenz M."/>
            <person name="Spormann A.M."/>
            <person name="Op den Camp H."/>
            <person name="Overmann J."/>
            <person name="Amann R."/>
            <person name="Jetten M.S.M."/>
            <person name="Mascher T."/>
            <person name="Medema M.H."/>
            <person name="Devos D.P."/>
            <person name="Kaster A.-K."/>
            <person name="Ovreas L."/>
            <person name="Rohde M."/>
            <person name="Galperin M.Y."/>
            <person name="Jogler C."/>
        </authorList>
    </citation>
    <scope>NUCLEOTIDE SEQUENCE [LARGE SCALE GENOMIC DNA]</scope>
    <source>
        <strain evidence="2 3">Pan216</strain>
    </source>
</reference>
<dbReference type="AlphaFoldDB" id="A0A518B7J3"/>
<proteinExistence type="predicted"/>
<evidence type="ECO:0000256" key="1">
    <source>
        <dbReference type="SAM" id="Phobius"/>
    </source>
</evidence>
<dbReference type="EMBL" id="CP036279">
    <property type="protein sequence ID" value="QDU62944.1"/>
    <property type="molecule type" value="Genomic_DNA"/>
</dbReference>
<keyword evidence="1" id="KW-0472">Membrane</keyword>
<evidence type="ECO:0000313" key="3">
    <source>
        <dbReference type="Proteomes" id="UP000317093"/>
    </source>
</evidence>